<evidence type="ECO:0000313" key="3">
    <source>
        <dbReference type="EMBL" id="GGO02254.1"/>
    </source>
</evidence>
<organism evidence="3 4">
    <name type="scientific">Microbispora bryophytorum</name>
    <dbReference type="NCBI Taxonomy" id="1460882"/>
    <lineage>
        <taxon>Bacteria</taxon>
        <taxon>Bacillati</taxon>
        <taxon>Actinomycetota</taxon>
        <taxon>Actinomycetes</taxon>
        <taxon>Streptosporangiales</taxon>
        <taxon>Streptosporangiaceae</taxon>
        <taxon>Microbispora</taxon>
    </lineage>
</organism>
<evidence type="ECO:0000256" key="1">
    <source>
        <dbReference type="SAM" id="MobiDB-lite"/>
    </source>
</evidence>
<keyword evidence="4" id="KW-1185">Reference proteome</keyword>
<dbReference type="EMBL" id="BMMN01000001">
    <property type="protein sequence ID" value="GGO02254.1"/>
    <property type="molecule type" value="Genomic_DNA"/>
</dbReference>
<reference evidence="3" key="1">
    <citation type="journal article" date="2014" name="Int. J. Syst. Evol. Microbiol.">
        <title>Complete genome sequence of Corynebacterium casei LMG S-19264T (=DSM 44701T), isolated from a smear-ripened cheese.</title>
        <authorList>
            <consortium name="US DOE Joint Genome Institute (JGI-PGF)"/>
            <person name="Walter F."/>
            <person name="Albersmeier A."/>
            <person name="Kalinowski J."/>
            <person name="Ruckert C."/>
        </authorList>
    </citation>
    <scope>NUCLEOTIDE SEQUENCE</scope>
    <source>
        <strain evidence="3">CGMCC 4.7138</strain>
    </source>
</reference>
<dbReference type="RefSeq" id="WP_142573611.1">
    <property type="nucleotide sequence ID" value="NZ_BMMN01000001.1"/>
</dbReference>
<feature type="chain" id="PRO_5039219292" evidence="2">
    <location>
        <begin position="19"/>
        <end position="138"/>
    </location>
</feature>
<evidence type="ECO:0000256" key="2">
    <source>
        <dbReference type="SAM" id="SignalP"/>
    </source>
</evidence>
<proteinExistence type="predicted"/>
<keyword evidence="2" id="KW-0732">Signal</keyword>
<feature type="region of interest" description="Disordered" evidence="1">
    <location>
        <begin position="93"/>
        <end position="138"/>
    </location>
</feature>
<name>A0A8H9LBQ9_9ACTN</name>
<feature type="compositionally biased region" description="Polar residues" evidence="1">
    <location>
        <begin position="25"/>
        <end position="36"/>
    </location>
</feature>
<gene>
    <name evidence="3" type="ORF">GCM10011574_10930</name>
</gene>
<feature type="signal peptide" evidence="2">
    <location>
        <begin position="1"/>
        <end position="18"/>
    </location>
</feature>
<protein>
    <submittedName>
        <fullName evidence="3">Uncharacterized protein</fullName>
    </submittedName>
</protein>
<feature type="compositionally biased region" description="Low complexity" evidence="1">
    <location>
        <begin position="113"/>
        <end position="125"/>
    </location>
</feature>
<dbReference type="Proteomes" id="UP000653480">
    <property type="component" value="Unassembled WGS sequence"/>
</dbReference>
<feature type="compositionally biased region" description="Basic and acidic residues" evidence="1">
    <location>
        <begin position="129"/>
        <end position="138"/>
    </location>
</feature>
<evidence type="ECO:0000313" key="4">
    <source>
        <dbReference type="Proteomes" id="UP000653480"/>
    </source>
</evidence>
<dbReference type="OrthoDB" id="3542624at2"/>
<sequence>MRDGLALAAVAIATAALAASPSSATGNGDRNGNSATVRLGNGVRNVSQLTVGSARSGTGIQQNTIGVGGLANAQSIMCRRWSRLCDLTQRVRASDRQSDVVRLPEARPRRHSGSSSGGRASTAGPRPEPNGDRSAGRS</sequence>
<feature type="compositionally biased region" description="Basic and acidic residues" evidence="1">
    <location>
        <begin position="93"/>
        <end position="107"/>
    </location>
</feature>
<feature type="region of interest" description="Disordered" evidence="1">
    <location>
        <begin position="20"/>
        <end position="39"/>
    </location>
</feature>
<comment type="caution">
    <text evidence="3">The sequence shown here is derived from an EMBL/GenBank/DDBJ whole genome shotgun (WGS) entry which is preliminary data.</text>
</comment>
<reference evidence="3" key="2">
    <citation type="submission" date="2020-09" db="EMBL/GenBank/DDBJ databases">
        <authorList>
            <person name="Sun Q."/>
            <person name="Zhou Y."/>
        </authorList>
    </citation>
    <scope>NUCLEOTIDE SEQUENCE</scope>
    <source>
        <strain evidence="3">CGMCC 4.7138</strain>
    </source>
</reference>
<accession>A0A8H9LBQ9</accession>
<dbReference type="AlphaFoldDB" id="A0A8H9LBQ9"/>